<reference evidence="1" key="2">
    <citation type="submission" date="2025-09" db="UniProtKB">
        <authorList>
            <consortium name="Ensembl"/>
        </authorList>
    </citation>
    <scope>IDENTIFICATION</scope>
</reference>
<reference evidence="1" key="1">
    <citation type="submission" date="2025-08" db="UniProtKB">
        <authorList>
            <consortium name="Ensembl"/>
        </authorList>
    </citation>
    <scope>IDENTIFICATION</scope>
</reference>
<dbReference type="Proteomes" id="UP000261600">
    <property type="component" value="Unplaced"/>
</dbReference>
<keyword evidence="2" id="KW-1185">Reference proteome</keyword>
<protein>
    <submittedName>
        <fullName evidence="1">Uncharacterized protein</fullName>
    </submittedName>
</protein>
<evidence type="ECO:0000313" key="2">
    <source>
        <dbReference type="Proteomes" id="UP000261600"/>
    </source>
</evidence>
<dbReference type="AlphaFoldDB" id="A0A3Q3IMA7"/>
<organism evidence="1 2">
    <name type="scientific">Monopterus albus</name>
    <name type="common">Swamp eel</name>
    <dbReference type="NCBI Taxonomy" id="43700"/>
    <lineage>
        <taxon>Eukaryota</taxon>
        <taxon>Metazoa</taxon>
        <taxon>Chordata</taxon>
        <taxon>Craniata</taxon>
        <taxon>Vertebrata</taxon>
        <taxon>Euteleostomi</taxon>
        <taxon>Actinopterygii</taxon>
        <taxon>Neopterygii</taxon>
        <taxon>Teleostei</taxon>
        <taxon>Neoteleostei</taxon>
        <taxon>Acanthomorphata</taxon>
        <taxon>Anabantaria</taxon>
        <taxon>Synbranchiformes</taxon>
        <taxon>Synbranchidae</taxon>
        <taxon>Monopterus</taxon>
    </lineage>
</organism>
<dbReference type="Ensembl" id="ENSMALT00000006089.1">
    <property type="protein sequence ID" value="ENSMALP00000005957.1"/>
    <property type="gene ID" value="ENSMALG00000004267.1"/>
</dbReference>
<proteinExistence type="predicted"/>
<evidence type="ECO:0000313" key="1">
    <source>
        <dbReference type="Ensembl" id="ENSMALP00000005957.1"/>
    </source>
</evidence>
<name>A0A3Q3IMA7_MONAL</name>
<accession>A0A3Q3IMA7</accession>
<sequence>SLSSAVESSLHNDIQALLREMNSETNSCLCSAGLLRWTLEKKVETNPSCSIPLIQALVRELEEKLNRANKVCFRGPHGGEIFPGSGSSRGAECKARCRWFCSLHEQTTAHAERHPRCL</sequence>